<dbReference type="EMBL" id="UINC01146695">
    <property type="protein sequence ID" value="SVD37572.1"/>
    <property type="molecule type" value="Genomic_DNA"/>
</dbReference>
<organism evidence="1">
    <name type="scientific">marine metagenome</name>
    <dbReference type="NCBI Taxonomy" id="408172"/>
    <lineage>
        <taxon>unclassified sequences</taxon>
        <taxon>metagenomes</taxon>
        <taxon>ecological metagenomes</taxon>
    </lineage>
</organism>
<protein>
    <submittedName>
        <fullName evidence="1">Uncharacterized protein</fullName>
    </submittedName>
</protein>
<sequence>MAVISRLHPKFPEIQPIQAKKSQIAATSPNHRLILKFLKVKLGILAKVRL</sequence>
<name>A0A382UTL8_9ZZZZ</name>
<dbReference type="AlphaFoldDB" id="A0A382UTL8"/>
<reference evidence="1" key="1">
    <citation type="submission" date="2018-05" db="EMBL/GenBank/DDBJ databases">
        <authorList>
            <person name="Lanie J.A."/>
            <person name="Ng W.-L."/>
            <person name="Kazmierczak K.M."/>
            <person name="Andrzejewski T.M."/>
            <person name="Davidsen T.M."/>
            <person name="Wayne K.J."/>
            <person name="Tettelin H."/>
            <person name="Glass J.I."/>
            <person name="Rusch D."/>
            <person name="Podicherti R."/>
            <person name="Tsui H.-C.T."/>
            <person name="Winkler M.E."/>
        </authorList>
    </citation>
    <scope>NUCLEOTIDE SEQUENCE</scope>
</reference>
<evidence type="ECO:0000313" key="1">
    <source>
        <dbReference type="EMBL" id="SVD37572.1"/>
    </source>
</evidence>
<gene>
    <name evidence="1" type="ORF">METZ01_LOCUS390426</name>
</gene>
<accession>A0A382UTL8</accession>
<proteinExistence type="predicted"/>
<feature type="non-terminal residue" evidence="1">
    <location>
        <position position="50"/>
    </location>
</feature>